<keyword evidence="5 10" id="KW-0812">Transmembrane</keyword>
<accession>A0A9P0E7T4</accession>
<keyword evidence="3" id="KW-0813">Transport</keyword>
<sequence>MLKSSVERNMSAQDPEKALDNLMTDEPPETDNKEMTTRPDARTARLLKVTSLVTLTLQNAVLGLSMRYSRTREGPMFVSSTAVVMAEWVKLVVCLFLVYHQHESFRAFRKDLYRTVIANPMDTIKVSVPSFVYILQNNLLYVSASHLDAATYQVTYQLKILTTALFAVLMLKRKLLPTQWGALILLVAGVAMVQISGSSEASKPSTDGPAQNRLIGFAAALGACFLSGFAGIYFEKILKGSDISVWMRNVQLSLLSLPFGFMTCLISDWNKVVHMGWFYGYDYFIAYLIVLQAAGGMVVALVVKYADNILKGFATSLAIIISCLASVYLFNFRITILFTIGAMLVIGSIFLYSKPGKVEKPPVKSKINEDV</sequence>
<evidence type="ECO:0000313" key="11">
    <source>
        <dbReference type="EMBL" id="CAH1392450.1"/>
    </source>
</evidence>
<dbReference type="GO" id="GO:0015165">
    <property type="term" value="F:pyrimidine nucleotide-sugar transmembrane transporter activity"/>
    <property type="evidence" value="ECO:0007669"/>
    <property type="project" value="InterPro"/>
</dbReference>
<evidence type="ECO:0000256" key="10">
    <source>
        <dbReference type="SAM" id="Phobius"/>
    </source>
</evidence>
<keyword evidence="7" id="KW-0333">Golgi apparatus</keyword>
<evidence type="ECO:0000313" key="12">
    <source>
        <dbReference type="Proteomes" id="UP001152798"/>
    </source>
</evidence>
<feature type="transmembrane region" description="Helical" evidence="10">
    <location>
        <begin position="246"/>
        <end position="269"/>
    </location>
</feature>
<reference evidence="11" key="1">
    <citation type="submission" date="2022-01" db="EMBL/GenBank/DDBJ databases">
        <authorList>
            <person name="King R."/>
        </authorList>
    </citation>
    <scope>NUCLEOTIDE SEQUENCE</scope>
</reference>
<evidence type="ECO:0000256" key="4">
    <source>
        <dbReference type="ARBA" id="ARBA00022597"/>
    </source>
</evidence>
<evidence type="ECO:0000256" key="7">
    <source>
        <dbReference type="ARBA" id="ARBA00023034"/>
    </source>
</evidence>
<dbReference type="InterPro" id="IPR037185">
    <property type="entry name" value="EmrE-like"/>
</dbReference>
<dbReference type="Pfam" id="PF04142">
    <property type="entry name" value="Nuc_sug_transp"/>
    <property type="match status" value="1"/>
</dbReference>
<evidence type="ECO:0000256" key="6">
    <source>
        <dbReference type="ARBA" id="ARBA00022989"/>
    </source>
</evidence>
<evidence type="ECO:0000256" key="3">
    <source>
        <dbReference type="ARBA" id="ARBA00022448"/>
    </source>
</evidence>
<keyword evidence="12" id="KW-1185">Reference proteome</keyword>
<dbReference type="AlphaFoldDB" id="A0A9P0E7T4"/>
<evidence type="ECO:0000256" key="8">
    <source>
        <dbReference type="ARBA" id="ARBA00023136"/>
    </source>
</evidence>
<evidence type="ECO:0000256" key="2">
    <source>
        <dbReference type="ARBA" id="ARBA00009976"/>
    </source>
</evidence>
<protein>
    <recommendedName>
        <fullName evidence="13">UDP-galactose transporter</fullName>
    </recommendedName>
</protein>
<proteinExistence type="inferred from homology"/>
<evidence type="ECO:0008006" key="13">
    <source>
        <dbReference type="Google" id="ProtNLM"/>
    </source>
</evidence>
<dbReference type="PANTHER" id="PTHR10231">
    <property type="entry name" value="NUCLEOTIDE-SUGAR TRANSMEMBRANE TRANSPORTER"/>
    <property type="match status" value="1"/>
</dbReference>
<dbReference type="InterPro" id="IPR007271">
    <property type="entry name" value="Nuc_sug_transpt"/>
</dbReference>
<feature type="transmembrane region" description="Helical" evidence="10">
    <location>
        <begin position="281"/>
        <end position="302"/>
    </location>
</feature>
<feature type="compositionally biased region" description="Basic and acidic residues" evidence="9">
    <location>
        <begin position="30"/>
        <end position="40"/>
    </location>
</feature>
<feature type="transmembrane region" description="Helical" evidence="10">
    <location>
        <begin position="154"/>
        <end position="171"/>
    </location>
</feature>
<evidence type="ECO:0000256" key="9">
    <source>
        <dbReference type="SAM" id="MobiDB-lite"/>
    </source>
</evidence>
<feature type="transmembrane region" description="Helical" evidence="10">
    <location>
        <begin position="178"/>
        <end position="195"/>
    </location>
</feature>
<comment type="subcellular location">
    <subcellularLocation>
        <location evidence="1">Golgi apparatus membrane</location>
        <topology evidence="1">Multi-pass membrane protein</topology>
    </subcellularLocation>
</comment>
<comment type="similarity">
    <text evidence="2">Belongs to the nucleotide-sugar transporter family. SLC35A subfamily.</text>
</comment>
<dbReference type="EMBL" id="OV725077">
    <property type="protein sequence ID" value="CAH1392450.1"/>
    <property type="molecule type" value="Genomic_DNA"/>
</dbReference>
<feature type="transmembrane region" description="Helical" evidence="10">
    <location>
        <begin position="334"/>
        <end position="352"/>
    </location>
</feature>
<feature type="transmembrane region" description="Helical" evidence="10">
    <location>
        <begin position="309"/>
        <end position="328"/>
    </location>
</feature>
<dbReference type="GO" id="GO:0000139">
    <property type="term" value="C:Golgi membrane"/>
    <property type="evidence" value="ECO:0007669"/>
    <property type="project" value="UniProtKB-SubCell"/>
</dbReference>
<dbReference type="PIRSF" id="PIRSF005799">
    <property type="entry name" value="UDP-gal_transpt"/>
    <property type="match status" value="1"/>
</dbReference>
<name>A0A9P0E7T4_NEZVI</name>
<dbReference type="Proteomes" id="UP001152798">
    <property type="component" value="Chromosome 1"/>
</dbReference>
<feature type="transmembrane region" description="Helical" evidence="10">
    <location>
        <begin position="77"/>
        <end position="100"/>
    </location>
</feature>
<dbReference type="FunFam" id="1.10.3730.20:FF:000037">
    <property type="entry name" value="Nucleotide Sugar TransPorter family"/>
    <property type="match status" value="1"/>
</dbReference>
<dbReference type="OrthoDB" id="408493at2759"/>
<keyword evidence="4" id="KW-0762">Sugar transport</keyword>
<keyword evidence="8 10" id="KW-0472">Membrane</keyword>
<dbReference type="NCBIfam" id="TIGR00803">
    <property type="entry name" value="nst"/>
    <property type="match status" value="1"/>
</dbReference>
<evidence type="ECO:0000256" key="1">
    <source>
        <dbReference type="ARBA" id="ARBA00004653"/>
    </source>
</evidence>
<feature type="transmembrane region" description="Helical" evidence="10">
    <location>
        <begin position="215"/>
        <end position="234"/>
    </location>
</feature>
<gene>
    <name evidence="11" type="ORF">NEZAVI_LOCUS3263</name>
</gene>
<organism evidence="11 12">
    <name type="scientific">Nezara viridula</name>
    <name type="common">Southern green stink bug</name>
    <name type="synonym">Cimex viridulus</name>
    <dbReference type="NCBI Taxonomy" id="85310"/>
    <lineage>
        <taxon>Eukaryota</taxon>
        <taxon>Metazoa</taxon>
        <taxon>Ecdysozoa</taxon>
        <taxon>Arthropoda</taxon>
        <taxon>Hexapoda</taxon>
        <taxon>Insecta</taxon>
        <taxon>Pterygota</taxon>
        <taxon>Neoptera</taxon>
        <taxon>Paraneoptera</taxon>
        <taxon>Hemiptera</taxon>
        <taxon>Heteroptera</taxon>
        <taxon>Panheteroptera</taxon>
        <taxon>Pentatomomorpha</taxon>
        <taxon>Pentatomoidea</taxon>
        <taxon>Pentatomidae</taxon>
        <taxon>Pentatominae</taxon>
        <taxon>Nezara</taxon>
    </lineage>
</organism>
<evidence type="ECO:0000256" key="5">
    <source>
        <dbReference type="ARBA" id="ARBA00022692"/>
    </source>
</evidence>
<dbReference type="SUPFAM" id="SSF103481">
    <property type="entry name" value="Multidrug resistance efflux transporter EmrE"/>
    <property type="match status" value="1"/>
</dbReference>
<feature type="region of interest" description="Disordered" evidence="9">
    <location>
        <begin position="1"/>
        <end position="40"/>
    </location>
</feature>
<keyword evidence="6 10" id="KW-1133">Transmembrane helix</keyword>